<dbReference type="AlphaFoldDB" id="A0A8H7P5N8"/>
<reference evidence="2" key="2">
    <citation type="journal article" name="Front. Microbiol.">
        <title>Degradative Capacity of Two Strains of Rhodonia placenta: From Phenotype to Genotype.</title>
        <authorList>
            <person name="Kolle M."/>
            <person name="Horta M.A.C."/>
            <person name="Nowrousian M."/>
            <person name="Ohm R.A."/>
            <person name="Benz J.P."/>
            <person name="Pilgard A."/>
        </authorList>
    </citation>
    <scope>NUCLEOTIDE SEQUENCE</scope>
    <source>
        <strain evidence="2">FPRL280</strain>
    </source>
</reference>
<evidence type="ECO:0000256" key="1">
    <source>
        <dbReference type="SAM" id="MobiDB-lite"/>
    </source>
</evidence>
<dbReference type="Proteomes" id="UP000639403">
    <property type="component" value="Unassembled WGS sequence"/>
</dbReference>
<evidence type="ECO:0000313" key="2">
    <source>
        <dbReference type="EMBL" id="KAF9817091.1"/>
    </source>
</evidence>
<protein>
    <submittedName>
        <fullName evidence="2">Uncharacterized protein</fullName>
    </submittedName>
</protein>
<evidence type="ECO:0000313" key="3">
    <source>
        <dbReference type="Proteomes" id="UP000639403"/>
    </source>
</evidence>
<feature type="compositionally biased region" description="Basic and acidic residues" evidence="1">
    <location>
        <begin position="1"/>
        <end position="103"/>
    </location>
</feature>
<reference evidence="2" key="1">
    <citation type="submission" date="2020-11" db="EMBL/GenBank/DDBJ databases">
        <authorList>
            <person name="Koelle M."/>
            <person name="Horta M.A.C."/>
            <person name="Nowrousian M."/>
            <person name="Ohm R.A."/>
            <person name="Benz P."/>
            <person name="Pilgard A."/>
        </authorList>
    </citation>
    <scope>NUCLEOTIDE SEQUENCE</scope>
    <source>
        <strain evidence="2">FPRL280</strain>
    </source>
</reference>
<dbReference type="SUPFAM" id="SSF57997">
    <property type="entry name" value="Tropomyosin"/>
    <property type="match status" value="1"/>
</dbReference>
<organism evidence="2 3">
    <name type="scientific">Rhodonia placenta</name>
    <dbReference type="NCBI Taxonomy" id="104341"/>
    <lineage>
        <taxon>Eukaryota</taxon>
        <taxon>Fungi</taxon>
        <taxon>Dikarya</taxon>
        <taxon>Basidiomycota</taxon>
        <taxon>Agaricomycotina</taxon>
        <taxon>Agaricomycetes</taxon>
        <taxon>Polyporales</taxon>
        <taxon>Adustoporiaceae</taxon>
        <taxon>Rhodonia</taxon>
    </lineage>
</organism>
<gene>
    <name evidence="2" type="ORF">IEO21_03673</name>
</gene>
<feature type="region of interest" description="Disordered" evidence="1">
    <location>
        <begin position="1"/>
        <end position="114"/>
    </location>
</feature>
<dbReference type="EMBL" id="JADOXO010000047">
    <property type="protein sequence ID" value="KAF9817091.1"/>
    <property type="molecule type" value="Genomic_DNA"/>
</dbReference>
<accession>A0A8H7P5N8</accession>
<sequence length="461" mass="51673">MDYIKTLETRVKEEAEARSRSEKDREEAHKKNDSLGKQLEHARRKIEEAQRGAQEAQRKMEEAQHGAQEAHRKTEDAERKAKDVQRGAEEAQHRAEGAKHGADEDQTQVAKQEESLHRLEETLAQVQQDLQTTKQHLDDREQQYSALEAAYRKTTHLLEMRTAELQGAQRYLTKMDGLSDTEVLRDVERINATILHDATSIADSVSFEPSADRALPADPTALTQLLGVRMVELLQKVSHHGDPFCVQLALQACMAAFARDVLPMWTTQSENDIFLDTVYAGIWEHETQAIAGRWRALARSYLHRQLREQDAIAELHHWLTALVVQILRLAGAAGTEQEVSHVVSARHTERLRSFIDICIDVNKAIGEGVLSADFKVLSVDCGSEFNEDTMKDDYGSAASEGTGEAVLCMVAVGIQRLDKQDDGQRRAITLLKPGVALDSITSELTWVEDSSERKVEGRSPS</sequence>
<proteinExistence type="predicted"/>
<name>A0A8H7P5N8_9APHY</name>
<comment type="caution">
    <text evidence="2">The sequence shown here is derived from an EMBL/GenBank/DDBJ whole genome shotgun (WGS) entry which is preliminary data.</text>
</comment>